<feature type="domain" description="CN hydrolase" evidence="9">
    <location>
        <begin position="206"/>
        <end position="452"/>
    </location>
</feature>
<dbReference type="Pfam" id="PF00795">
    <property type="entry name" value="CN_hydrolase"/>
    <property type="match status" value="1"/>
</dbReference>
<evidence type="ECO:0000256" key="1">
    <source>
        <dbReference type="ARBA" id="ARBA00004651"/>
    </source>
</evidence>
<accession>A0ABT9N9X4</accession>
<dbReference type="HAMAP" id="MF_01148">
    <property type="entry name" value="Lnt"/>
    <property type="match status" value="1"/>
</dbReference>
<dbReference type="InterPro" id="IPR004563">
    <property type="entry name" value="Apolipo_AcylTrfase"/>
</dbReference>
<name>A0ABT9N9X4_9ACTO</name>
<dbReference type="CDD" id="cd07571">
    <property type="entry name" value="ALP_N-acyl_transferase"/>
    <property type="match status" value="1"/>
</dbReference>
<dbReference type="InterPro" id="IPR036526">
    <property type="entry name" value="C-N_Hydrolase_sf"/>
</dbReference>
<evidence type="ECO:0000256" key="2">
    <source>
        <dbReference type="ARBA" id="ARBA00022475"/>
    </source>
</evidence>
<feature type="transmembrane region" description="Helical" evidence="8">
    <location>
        <begin position="76"/>
        <end position="97"/>
    </location>
</feature>
<feature type="transmembrane region" description="Helical" evidence="8">
    <location>
        <begin position="27"/>
        <end position="43"/>
    </location>
</feature>
<keyword evidence="7 8" id="KW-0012">Acyltransferase</keyword>
<comment type="catalytic activity">
    <reaction evidence="8">
        <text>N-terminal S-1,2-diacyl-sn-glyceryl-L-cysteinyl-[lipoprotein] + a glycerophospholipid = N-acyl-S-1,2-diacyl-sn-glyceryl-L-cysteinyl-[lipoprotein] + a 2-acyl-sn-glycero-3-phospholipid + H(+)</text>
        <dbReference type="Rhea" id="RHEA:48228"/>
        <dbReference type="Rhea" id="RHEA-COMP:14681"/>
        <dbReference type="Rhea" id="RHEA-COMP:14684"/>
        <dbReference type="ChEBI" id="CHEBI:15378"/>
        <dbReference type="ChEBI" id="CHEBI:136912"/>
        <dbReference type="ChEBI" id="CHEBI:140656"/>
        <dbReference type="ChEBI" id="CHEBI:140657"/>
        <dbReference type="ChEBI" id="CHEBI:140660"/>
        <dbReference type="EC" id="2.3.1.269"/>
    </reaction>
</comment>
<reference evidence="10 11" key="1">
    <citation type="submission" date="2023-07" db="EMBL/GenBank/DDBJ databases">
        <title>Sequencing the genomes of 1000 actinobacteria strains.</title>
        <authorList>
            <person name="Klenk H.-P."/>
        </authorList>
    </citation>
    <scope>NUCLEOTIDE SEQUENCE [LARGE SCALE GENOMIC DNA]</scope>
    <source>
        <strain evidence="10 11">DSM 102162</strain>
    </source>
</reference>
<comment type="similarity">
    <text evidence="8">Belongs to the CN hydrolase family. Apolipoprotein N-acyltransferase subfamily.</text>
</comment>
<evidence type="ECO:0000256" key="7">
    <source>
        <dbReference type="ARBA" id="ARBA00023315"/>
    </source>
</evidence>
<dbReference type="PANTHER" id="PTHR38686:SF1">
    <property type="entry name" value="APOLIPOPROTEIN N-ACYLTRANSFERASE"/>
    <property type="match status" value="1"/>
</dbReference>
<comment type="function">
    <text evidence="8">Catalyzes the phospholipid dependent N-acylation of the N-terminal cysteine of apolipoprotein, the last step in lipoprotein maturation.</text>
</comment>
<keyword evidence="11" id="KW-1185">Reference proteome</keyword>
<dbReference type="RefSeq" id="WP_278057444.1">
    <property type="nucleotide sequence ID" value="NZ_CP121247.1"/>
</dbReference>
<dbReference type="EMBL" id="JAUSQW010000001">
    <property type="protein sequence ID" value="MDP9800016.1"/>
    <property type="molecule type" value="Genomic_DNA"/>
</dbReference>
<feature type="transmembrane region" description="Helical" evidence="8">
    <location>
        <begin position="468"/>
        <end position="486"/>
    </location>
</feature>
<protein>
    <recommendedName>
        <fullName evidence="8">Apolipoprotein N-acyltransferase</fullName>
        <shortName evidence="8">ALP N-acyltransferase</shortName>
        <ecNumber evidence="8">2.3.1.269</ecNumber>
    </recommendedName>
</protein>
<feature type="transmembrane region" description="Helical" evidence="8">
    <location>
        <begin position="50"/>
        <end position="70"/>
    </location>
</feature>
<comment type="pathway">
    <text evidence="8">Protein modification; lipoprotein biosynthesis (N-acyl transfer).</text>
</comment>
<gene>
    <name evidence="8" type="primary">lnt</name>
    <name evidence="10" type="ORF">J2S49_000092</name>
</gene>
<sequence>MKNILISVLLAVGGGVVQWCAGEPLGWWPLGFFGLAALWGVSTRASAGAAAWWGFIWGSSYFLLLFDWAASAAHTVLAQIGLAAVEAMFVALVALLWNGASRYRRAAIPLAAVIWVAVEYVRSTWPLGGMPWGSVGYTFVDSPLVRLAPYGSVELVSLVAVGVSIALAQALRSRRKVAIAGAVVVGAGVVGGSVFLPIGAAPSGHLDAAIVQGSVPSPPGPDRALTVTRNHVEAALGVLEKNPDVIFLPESTSDLDFRRDPDAGALIERLTSATDVPILLGSQSYSGNTRLNEYILLVHGKVTATYAKQHPVPFGEYIPWREQIRAITRSVDQVAVDMIAGSDPAAIRVPVGKADVMLATPICFEIADTAVVAEAVRLGAELIVAPTNNATFQGTGEPHQQFAIARFRAIETARSVVQVSTSGITGVIDPRGNVAYSVIDNVPDARVVRVQLADAETFSTRTEPTRVSVTYALGAVGGILAVRALLSKKRRTRQ</sequence>
<dbReference type="GO" id="GO:0016746">
    <property type="term" value="F:acyltransferase activity"/>
    <property type="evidence" value="ECO:0007669"/>
    <property type="project" value="UniProtKB-KW"/>
</dbReference>
<evidence type="ECO:0000259" key="9">
    <source>
        <dbReference type="PROSITE" id="PS50263"/>
    </source>
</evidence>
<feature type="transmembrane region" description="Helical" evidence="8">
    <location>
        <begin position="147"/>
        <end position="168"/>
    </location>
</feature>
<evidence type="ECO:0000313" key="11">
    <source>
        <dbReference type="Proteomes" id="UP001235966"/>
    </source>
</evidence>
<dbReference type="NCBIfam" id="TIGR00546">
    <property type="entry name" value="lnt"/>
    <property type="match status" value="1"/>
</dbReference>
<evidence type="ECO:0000256" key="8">
    <source>
        <dbReference type="HAMAP-Rule" id="MF_01148"/>
    </source>
</evidence>
<dbReference type="PROSITE" id="PS50263">
    <property type="entry name" value="CN_HYDROLASE"/>
    <property type="match status" value="1"/>
</dbReference>
<comment type="subcellular location">
    <subcellularLocation>
        <location evidence="1 8">Cell membrane</location>
        <topology evidence="1 8">Multi-pass membrane protein</topology>
    </subcellularLocation>
</comment>
<keyword evidence="5 8" id="KW-1133">Transmembrane helix</keyword>
<feature type="transmembrane region" description="Helical" evidence="8">
    <location>
        <begin position="106"/>
        <end position="127"/>
    </location>
</feature>
<keyword evidence="4 8" id="KW-0812">Transmembrane</keyword>
<proteinExistence type="inferred from homology"/>
<dbReference type="Pfam" id="PF20154">
    <property type="entry name" value="LNT_N"/>
    <property type="match status" value="1"/>
</dbReference>
<evidence type="ECO:0000256" key="3">
    <source>
        <dbReference type="ARBA" id="ARBA00022679"/>
    </source>
</evidence>
<dbReference type="InterPro" id="IPR045378">
    <property type="entry name" value="LNT_N"/>
</dbReference>
<organism evidence="10 11">
    <name type="scientific">Arcanobacterium wilhelmae</name>
    <dbReference type="NCBI Taxonomy" id="1803177"/>
    <lineage>
        <taxon>Bacteria</taxon>
        <taxon>Bacillati</taxon>
        <taxon>Actinomycetota</taxon>
        <taxon>Actinomycetes</taxon>
        <taxon>Actinomycetales</taxon>
        <taxon>Actinomycetaceae</taxon>
        <taxon>Arcanobacterium</taxon>
    </lineage>
</organism>
<dbReference type="EC" id="2.3.1.269" evidence="8"/>
<dbReference type="SUPFAM" id="SSF56317">
    <property type="entry name" value="Carbon-nitrogen hydrolase"/>
    <property type="match status" value="1"/>
</dbReference>
<dbReference type="Gene3D" id="3.60.110.10">
    <property type="entry name" value="Carbon-nitrogen hydrolase"/>
    <property type="match status" value="1"/>
</dbReference>
<dbReference type="PANTHER" id="PTHR38686">
    <property type="entry name" value="APOLIPOPROTEIN N-ACYLTRANSFERASE"/>
    <property type="match status" value="1"/>
</dbReference>
<evidence type="ECO:0000256" key="6">
    <source>
        <dbReference type="ARBA" id="ARBA00023136"/>
    </source>
</evidence>
<evidence type="ECO:0000313" key="10">
    <source>
        <dbReference type="EMBL" id="MDP9800016.1"/>
    </source>
</evidence>
<dbReference type="Proteomes" id="UP001235966">
    <property type="component" value="Unassembled WGS sequence"/>
</dbReference>
<evidence type="ECO:0000256" key="4">
    <source>
        <dbReference type="ARBA" id="ARBA00022692"/>
    </source>
</evidence>
<evidence type="ECO:0000256" key="5">
    <source>
        <dbReference type="ARBA" id="ARBA00022989"/>
    </source>
</evidence>
<keyword evidence="6 8" id="KW-0472">Membrane</keyword>
<feature type="transmembrane region" description="Helical" evidence="8">
    <location>
        <begin position="177"/>
        <end position="198"/>
    </location>
</feature>
<keyword evidence="3 8" id="KW-0808">Transferase</keyword>
<dbReference type="InterPro" id="IPR003010">
    <property type="entry name" value="C-N_Hydrolase"/>
</dbReference>
<keyword evidence="2 8" id="KW-1003">Cell membrane</keyword>
<comment type="caution">
    <text evidence="10">The sequence shown here is derived from an EMBL/GenBank/DDBJ whole genome shotgun (WGS) entry which is preliminary data.</text>
</comment>